<proteinExistence type="predicted"/>
<dbReference type="EMBL" id="MU806959">
    <property type="protein sequence ID" value="KAJ3832440.1"/>
    <property type="molecule type" value="Genomic_DNA"/>
</dbReference>
<accession>A0AA38U6D5</accession>
<name>A0AA38U6D5_9AGAR</name>
<keyword evidence="3" id="KW-1185">Reference proteome</keyword>
<protein>
    <submittedName>
        <fullName evidence="2">Uncharacterized protein</fullName>
    </submittedName>
</protein>
<reference evidence="2" key="1">
    <citation type="submission" date="2022-08" db="EMBL/GenBank/DDBJ databases">
        <authorList>
            <consortium name="DOE Joint Genome Institute"/>
            <person name="Min B."/>
            <person name="Riley R."/>
            <person name="Sierra-Patev S."/>
            <person name="Naranjo-Ortiz M."/>
            <person name="Looney B."/>
            <person name="Konkel Z."/>
            <person name="Slot J.C."/>
            <person name="Sakamoto Y."/>
            <person name="Steenwyk J.L."/>
            <person name="Rokas A."/>
            <person name="Carro J."/>
            <person name="Camarero S."/>
            <person name="Ferreira P."/>
            <person name="Molpeceres G."/>
            <person name="Ruiz-Duenas F.J."/>
            <person name="Serrano A."/>
            <person name="Henrissat B."/>
            <person name="Drula E."/>
            <person name="Hughes K.W."/>
            <person name="Mata J.L."/>
            <person name="Ishikawa N.K."/>
            <person name="Vargas-Isla R."/>
            <person name="Ushijima S."/>
            <person name="Smith C.A."/>
            <person name="Ahrendt S."/>
            <person name="Andreopoulos W."/>
            <person name="He G."/>
            <person name="Labutti K."/>
            <person name="Lipzen A."/>
            <person name="Ng V."/>
            <person name="Sandor L."/>
            <person name="Barry K."/>
            <person name="Martinez A.T."/>
            <person name="Xiao Y."/>
            <person name="Gibbons J.G."/>
            <person name="Terashima K."/>
            <person name="Hibbett D.S."/>
            <person name="Grigoriev I.V."/>
        </authorList>
    </citation>
    <scope>NUCLEOTIDE SEQUENCE</scope>
    <source>
        <strain evidence="2">TFB9207</strain>
    </source>
</reference>
<dbReference type="Gene3D" id="1.20.930.20">
    <property type="entry name" value="Adaptor protein Cbl, N-terminal domain"/>
    <property type="match status" value="1"/>
</dbReference>
<dbReference type="AlphaFoldDB" id="A0AA38U6D5"/>
<evidence type="ECO:0000313" key="2">
    <source>
        <dbReference type="EMBL" id="KAJ3832440.1"/>
    </source>
</evidence>
<feature type="region of interest" description="Disordered" evidence="1">
    <location>
        <begin position="16"/>
        <end position="35"/>
    </location>
</feature>
<evidence type="ECO:0000313" key="3">
    <source>
        <dbReference type="Proteomes" id="UP001163846"/>
    </source>
</evidence>
<evidence type="ECO:0000256" key="1">
    <source>
        <dbReference type="SAM" id="MobiDB-lite"/>
    </source>
</evidence>
<dbReference type="InterPro" id="IPR036537">
    <property type="entry name" value="Adaptor_Cbl_N_dom_sf"/>
</dbReference>
<sequence length="305" mass="34154">MRLCVSVVSSTYQELHSLNSGSNTPGEGQSSFSSDPTLKTDVEQLIQTLQNIDAWIKRVQSRKFIRRFIAYKSDPRVIQNFRDQLRNAMDKFQLRSSITLRSSVSRIASDTADQRILLREIHQDLHIRQGPMPNLPASTLRSPVSTTNIDLGNPNASDLLLRPQTQYLSQPFSSLVPFKKAFLSITALEIILLIQVYSIRSGSLKNTSNGQDINFGLMDGEGTKKTRYFSGSAHISTAFFFWSTALILSFTRPQLDVVNVRRVNGNAVNLHGCGVPMTNSEIVPANKFLFALPILHFSSHEHFAL</sequence>
<comment type="caution">
    <text evidence="2">The sequence shown here is derived from an EMBL/GenBank/DDBJ whole genome shotgun (WGS) entry which is preliminary data.</text>
</comment>
<dbReference type="CDD" id="cd21037">
    <property type="entry name" value="MLKL_NTD"/>
    <property type="match status" value="1"/>
</dbReference>
<gene>
    <name evidence="2" type="ORF">F5878DRAFT_8898</name>
</gene>
<organism evidence="2 3">
    <name type="scientific">Lentinula raphanica</name>
    <dbReference type="NCBI Taxonomy" id="153919"/>
    <lineage>
        <taxon>Eukaryota</taxon>
        <taxon>Fungi</taxon>
        <taxon>Dikarya</taxon>
        <taxon>Basidiomycota</taxon>
        <taxon>Agaricomycotina</taxon>
        <taxon>Agaricomycetes</taxon>
        <taxon>Agaricomycetidae</taxon>
        <taxon>Agaricales</taxon>
        <taxon>Marasmiineae</taxon>
        <taxon>Omphalotaceae</taxon>
        <taxon>Lentinula</taxon>
    </lineage>
</organism>
<dbReference type="InterPro" id="IPR059179">
    <property type="entry name" value="MLKL-like_MCAfunc"/>
</dbReference>
<dbReference type="Proteomes" id="UP001163846">
    <property type="component" value="Unassembled WGS sequence"/>
</dbReference>
<dbReference type="GO" id="GO:0007166">
    <property type="term" value="P:cell surface receptor signaling pathway"/>
    <property type="evidence" value="ECO:0007669"/>
    <property type="project" value="InterPro"/>
</dbReference>